<evidence type="ECO:0000256" key="3">
    <source>
        <dbReference type="ARBA" id="ARBA00022475"/>
    </source>
</evidence>
<keyword evidence="3" id="KW-1003">Cell membrane</keyword>
<dbReference type="GO" id="GO:0005886">
    <property type="term" value="C:plasma membrane"/>
    <property type="evidence" value="ECO:0007669"/>
    <property type="project" value="UniProtKB-SubCell"/>
</dbReference>
<evidence type="ECO:0000256" key="5">
    <source>
        <dbReference type="ARBA" id="ARBA00022692"/>
    </source>
</evidence>
<evidence type="ECO:0000259" key="10">
    <source>
        <dbReference type="Pfam" id="PF04290"/>
    </source>
</evidence>
<dbReference type="InterPro" id="IPR055348">
    <property type="entry name" value="DctQ"/>
</dbReference>
<protein>
    <submittedName>
        <fullName evidence="11">TRAP-type C4-dicarboxylate transport system, small permease component</fullName>
    </submittedName>
</protein>
<keyword evidence="12" id="KW-1185">Reference proteome</keyword>
<dbReference type="OrthoDB" id="4964541at2"/>
<dbReference type="AlphaFoldDB" id="A0A1M4W385"/>
<comment type="similarity">
    <text evidence="8">Belongs to the TRAP transporter small permease family.</text>
</comment>
<keyword evidence="4" id="KW-0997">Cell inner membrane</keyword>
<dbReference type="Proteomes" id="UP000184245">
    <property type="component" value="Unassembled WGS sequence"/>
</dbReference>
<reference evidence="11 12" key="1">
    <citation type="submission" date="2016-11" db="EMBL/GenBank/DDBJ databases">
        <authorList>
            <person name="Jaros S."/>
            <person name="Januszkiewicz K."/>
            <person name="Wedrychowicz H."/>
        </authorList>
    </citation>
    <scope>NUCLEOTIDE SEQUENCE [LARGE SCALE GENOMIC DNA]</scope>
    <source>
        <strain evidence="11 12">DSM 17459</strain>
    </source>
</reference>
<keyword evidence="7 9" id="KW-0472">Membrane</keyword>
<dbReference type="EMBL" id="FQVI01000005">
    <property type="protein sequence ID" value="SHE75731.1"/>
    <property type="molecule type" value="Genomic_DNA"/>
</dbReference>
<evidence type="ECO:0000256" key="8">
    <source>
        <dbReference type="ARBA" id="ARBA00038436"/>
    </source>
</evidence>
<keyword evidence="6 9" id="KW-1133">Transmembrane helix</keyword>
<feature type="transmembrane region" description="Helical" evidence="9">
    <location>
        <begin position="83"/>
        <end position="105"/>
    </location>
</feature>
<proteinExistence type="inferred from homology"/>
<dbReference type="STRING" id="1122155.SAMN02745158_01472"/>
<evidence type="ECO:0000256" key="6">
    <source>
        <dbReference type="ARBA" id="ARBA00022989"/>
    </source>
</evidence>
<dbReference type="PANTHER" id="PTHR35011">
    <property type="entry name" value="2,3-DIKETO-L-GULONATE TRAP TRANSPORTER SMALL PERMEASE PROTEIN YIAM"/>
    <property type="match status" value="1"/>
</dbReference>
<name>A0A1M4W385_9CLOT</name>
<keyword evidence="5 9" id="KW-0812">Transmembrane</keyword>
<evidence type="ECO:0000313" key="11">
    <source>
        <dbReference type="EMBL" id="SHE75731.1"/>
    </source>
</evidence>
<evidence type="ECO:0000256" key="2">
    <source>
        <dbReference type="ARBA" id="ARBA00022448"/>
    </source>
</evidence>
<keyword evidence="2" id="KW-0813">Transport</keyword>
<accession>A0A1M4W385</accession>
<dbReference type="RefSeq" id="WP_072850429.1">
    <property type="nucleotide sequence ID" value="NZ_FQVI01000005.1"/>
</dbReference>
<dbReference type="GO" id="GO:0022857">
    <property type="term" value="F:transmembrane transporter activity"/>
    <property type="evidence" value="ECO:0007669"/>
    <property type="project" value="TreeGrafter"/>
</dbReference>
<dbReference type="Pfam" id="PF04290">
    <property type="entry name" value="DctQ"/>
    <property type="match status" value="1"/>
</dbReference>
<gene>
    <name evidence="11" type="ORF">SAMN02745158_01472</name>
</gene>
<feature type="transmembrane region" description="Helical" evidence="9">
    <location>
        <begin position="125"/>
        <end position="143"/>
    </location>
</feature>
<dbReference type="GO" id="GO:0015740">
    <property type="term" value="P:C4-dicarboxylate transport"/>
    <property type="evidence" value="ECO:0007669"/>
    <property type="project" value="TreeGrafter"/>
</dbReference>
<feature type="transmembrane region" description="Helical" evidence="9">
    <location>
        <begin position="12"/>
        <end position="34"/>
    </location>
</feature>
<evidence type="ECO:0000256" key="4">
    <source>
        <dbReference type="ARBA" id="ARBA00022519"/>
    </source>
</evidence>
<dbReference type="InterPro" id="IPR007387">
    <property type="entry name" value="TRAP_DctQ"/>
</dbReference>
<evidence type="ECO:0000256" key="1">
    <source>
        <dbReference type="ARBA" id="ARBA00004429"/>
    </source>
</evidence>
<sequence length="157" mass="17706">MKKFIGELEDNFCSAILLIMTLLTCINVFARYIFHSSMPFVEELTSLGLVIISLTGAAVAAKRGAHLGLTVLTDLLSKEKQKWFTLLGHLLGAVFGGVMLFYGVLMAYQEYTLKQTTAGMQWPEWLFGMFIPISGGVLLIRYVQLFIQVYKRKENKE</sequence>
<comment type="subcellular location">
    <subcellularLocation>
        <location evidence="1">Cell inner membrane</location>
        <topology evidence="1">Multi-pass membrane protein</topology>
    </subcellularLocation>
</comment>
<feature type="transmembrane region" description="Helical" evidence="9">
    <location>
        <begin position="46"/>
        <end position="62"/>
    </location>
</feature>
<dbReference type="PANTHER" id="PTHR35011:SF2">
    <property type="entry name" value="2,3-DIKETO-L-GULONATE TRAP TRANSPORTER SMALL PERMEASE PROTEIN YIAM"/>
    <property type="match status" value="1"/>
</dbReference>
<feature type="domain" description="Tripartite ATP-independent periplasmic transporters DctQ component" evidence="10">
    <location>
        <begin position="20"/>
        <end position="150"/>
    </location>
</feature>
<evidence type="ECO:0000313" key="12">
    <source>
        <dbReference type="Proteomes" id="UP000184245"/>
    </source>
</evidence>
<evidence type="ECO:0000256" key="9">
    <source>
        <dbReference type="SAM" id="Phobius"/>
    </source>
</evidence>
<organism evidence="11 12">
    <name type="scientific">Lactonifactor longoviformis DSM 17459</name>
    <dbReference type="NCBI Taxonomy" id="1122155"/>
    <lineage>
        <taxon>Bacteria</taxon>
        <taxon>Bacillati</taxon>
        <taxon>Bacillota</taxon>
        <taxon>Clostridia</taxon>
        <taxon>Eubacteriales</taxon>
        <taxon>Clostridiaceae</taxon>
        <taxon>Lactonifactor</taxon>
    </lineage>
</organism>
<evidence type="ECO:0000256" key="7">
    <source>
        <dbReference type="ARBA" id="ARBA00023136"/>
    </source>
</evidence>